<name>A0ABM8EEP1_9HYPH</name>
<reference evidence="1 2" key="1">
    <citation type="journal article" date="2023" name="Int. J. Syst. Evol. Microbiol.">
        <title>Methylocystis iwaonis sp. nov., a type II methane-oxidizing bacterium from surface soil of a rice paddy field in Japan, and emended description of the genus Methylocystis (ex Whittenbury et al. 1970) Bowman et al. 1993.</title>
        <authorList>
            <person name="Kaise H."/>
            <person name="Sawadogo J.B."/>
            <person name="Alam M.S."/>
            <person name="Ueno C."/>
            <person name="Dianou D."/>
            <person name="Shinjo R."/>
            <person name="Asakawa S."/>
        </authorList>
    </citation>
    <scope>NUCLEOTIDE SEQUENCE [LARGE SCALE GENOMIC DNA]</scope>
    <source>
        <strain evidence="1 2">SS37A-Re</strain>
    </source>
</reference>
<dbReference type="EMBL" id="AP027144">
    <property type="protein sequence ID" value="BDV36526.1"/>
    <property type="molecule type" value="Genomic_DNA"/>
</dbReference>
<proteinExistence type="predicted"/>
<sequence>MTDTLLHDPARCGVLLSLEDHAVKAAGLARAMRLALREADLSDPRDAAALQSLACDAADYTSA</sequence>
<protein>
    <submittedName>
        <fullName evidence="1">Uncharacterized protein</fullName>
    </submittedName>
</protein>
<dbReference type="Proteomes" id="UP001317629">
    <property type="component" value="Plasmid pSS37A-Re-2"/>
</dbReference>
<organism evidence="1 2">
    <name type="scientific">Methylocystis iwaonis</name>
    <dbReference type="NCBI Taxonomy" id="2885079"/>
    <lineage>
        <taxon>Bacteria</taxon>
        <taxon>Pseudomonadati</taxon>
        <taxon>Pseudomonadota</taxon>
        <taxon>Alphaproteobacteria</taxon>
        <taxon>Hyphomicrobiales</taxon>
        <taxon>Methylocystaceae</taxon>
        <taxon>Methylocystis</taxon>
    </lineage>
</organism>
<accession>A0ABM8EEP1</accession>
<keyword evidence="2" id="KW-1185">Reference proteome</keyword>
<dbReference type="RefSeq" id="WP_281932606.1">
    <property type="nucleotide sequence ID" value="NZ_AP027144.1"/>
</dbReference>
<keyword evidence="1" id="KW-0614">Plasmid</keyword>
<gene>
    <name evidence="1" type="ORF">SS37A_40560</name>
</gene>
<evidence type="ECO:0000313" key="1">
    <source>
        <dbReference type="EMBL" id="BDV36526.1"/>
    </source>
</evidence>
<evidence type="ECO:0000313" key="2">
    <source>
        <dbReference type="Proteomes" id="UP001317629"/>
    </source>
</evidence>
<geneLocation type="plasmid" evidence="1 2">
    <name>pSS37A-Re-2</name>
</geneLocation>